<keyword evidence="6 12" id="KW-0662">Pyridine nucleotide biosynthesis</keyword>
<dbReference type="EMBL" id="CP017641">
    <property type="protein sequence ID" value="APZ94460.1"/>
    <property type="molecule type" value="Genomic_DNA"/>
</dbReference>
<evidence type="ECO:0000256" key="9">
    <source>
        <dbReference type="ARBA" id="ARBA00048305"/>
    </source>
</evidence>
<dbReference type="KEGG" id="fmr:Fuma_04092"/>
<dbReference type="Gene3D" id="3.50.50.60">
    <property type="entry name" value="FAD/NAD(P)-binding domain"/>
    <property type="match status" value="1"/>
</dbReference>
<keyword evidence="16" id="KW-1185">Reference proteome</keyword>
<dbReference type="GO" id="GO:0034628">
    <property type="term" value="P:'de novo' NAD+ biosynthetic process from L-aspartate"/>
    <property type="evidence" value="ECO:0007669"/>
    <property type="project" value="TreeGrafter"/>
</dbReference>
<evidence type="ECO:0000313" key="15">
    <source>
        <dbReference type="EMBL" id="APZ94460.1"/>
    </source>
</evidence>
<dbReference type="PIRSF" id="PIRSF000171">
    <property type="entry name" value="SDHA_APRA_LASPO"/>
    <property type="match status" value="1"/>
</dbReference>
<gene>
    <name evidence="15" type="primary">nadB</name>
    <name evidence="15" type="ORF">Fuma_04092</name>
</gene>
<evidence type="ECO:0000256" key="3">
    <source>
        <dbReference type="ARBA" id="ARBA00008562"/>
    </source>
</evidence>
<dbReference type="PRINTS" id="PR00368">
    <property type="entry name" value="FADPNR"/>
</dbReference>
<evidence type="ECO:0000259" key="13">
    <source>
        <dbReference type="Pfam" id="PF00890"/>
    </source>
</evidence>
<evidence type="ECO:0000256" key="12">
    <source>
        <dbReference type="RuleBase" id="RU362049"/>
    </source>
</evidence>
<dbReference type="SUPFAM" id="SSF51905">
    <property type="entry name" value="FAD/NAD(P)-binding domain"/>
    <property type="match status" value="1"/>
</dbReference>
<feature type="domain" description="Fumarate reductase/succinate dehydrogenase flavoprotein-like C-terminal" evidence="14">
    <location>
        <begin position="449"/>
        <end position="530"/>
    </location>
</feature>
<evidence type="ECO:0000256" key="8">
    <source>
        <dbReference type="ARBA" id="ARBA00023002"/>
    </source>
</evidence>
<dbReference type="InterPro" id="IPR037099">
    <property type="entry name" value="Fum_R/Succ_DH_flav-like_C_sf"/>
</dbReference>
<evidence type="ECO:0000313" key="16">
    <source>
        <dbReference type="Proteomes" id="UP000187735"/>
    </source>
</evidence>
<evidence type="ECO:0000256" key="4">
    <source>
        <dbReference type="ARBA" id="ARBA00012173"/>
    </source>
</evidence>
<evidence type="ECO:0000256" key="2">
    <source>
        <dbReference type="ARBA" id="ARBA00004950"/>
    </source>
</evidence>
<organism evidence="15 16">
    <name type="scientific">Fuerstiella marisgermanici</name>
    <dbReference type="NCBI Taxonomy" id="1891926"/>
    <lineage>
        <taxon>Bacteria</taxon>
        <taxon>Pseudomonadati</taxon>
        <taxon>Planctomycetota</taxon>
        <taxon>Planctomycetia</taxon>
        <taxon>Planctomycetales</taxon>
        <taxon>Planctomycetaceae</taxon>
        <taxon>Fuerstiella</taxon>
    </lineage>
</organism>
<dbReference type="EC" id="1.4.3.16" evidence="4 10"/>
<sequence>MQPDRIEVPTLRRYLVPFDPKRVPHLFADVLIIGAGIAGTRAALEIDPSLRTIMVTKDRISHSNSAWAQGGIAGVLDPLDEFANHVNDTIAAGKGMCDRDVVEFVIREAPERIRELIRYGADFDKVEGEIALTLEGGHSHPRVAHALGDATGKEVMRAMHQTAFDSDNIDIWQQTFTIDLLSRDGVCCGALVWNPNHGRTFVWAKQTILCTGGAGALYRETTNPSIATADGHALAFRAGCDVRDMEFMQFHPTVLYIAGSSRHLISEAVRGEGAHLVDSNGYRFMGDYNEAMELAPRDVVSQAITQQMAKTSHPCVYLDLTHIDPAKIRRRFPHIGKVCSEFGLDITTDRVPVRPGAHYMVGGVTTDTEGRTSLPGLWAAGEVTSTGLHGANRLASNSLLEGVVYGLRCGQNASNKALDQPDNFTAPALVSSPGIPHDSDEALDITDIRNSLRSLMWRNVGISRNEPELQSARQQLDFWANYVCRRDLLTPEGWELQNMMLVGRVMAAAALARRESRGVHLRSDYPDTVESLAKHITVSATDS</sequence>
<dbReference type="InterPro" id="IPR027477">
    <property type="entry name" value="Succ_DH/fumarate_Rdtase_cat_sf"/>
</dbReference>
<evidence type="ECO:0000256" key="6">
    <source>
        <dbReference type="ARBA" id="ARBA00022642"/>
    </source>
</evidence>
<evidence type="ECO:0000259" key="14">
    <source>
        <dbReference type="Pfam" id="PF02910"/>
    </source>
</evidence>
<comment type="subcellular location">
    <subcellularLocation>
        <location evidence="12">Cytoplasm</location>
    </subcellularLocation>
</comment>
<feature type="domain" description="FAD-dependent oxidoreductase 2 FAD-binding" evidence="13">
    <location>
        <begin position="29"/>
        <end position="399"/>
    </location>
</feature>
<keyword evidence="5 12" id="KW-0285">Flavoprotein</keyword>
<dbReference type="PANTHER" id="PTHR42716:SF2">
    <property type="entry name" value="L-ASPARTATE OXIDASE, CHLOROPLASTIC"/>
    <property type="match status" value="1"/>
</dbReference>
<dbReference type="InterPro" id="IPR015939">
    <property type="entry name" value="Fum_Rdtase/Succ_DH_flav-like_C"/>
</dbReference>
<dbReference type="Pfam" id="PF00890">
    <property type="entry name" value="FAD_binding_2"/>
    <property type="match status" value="1"/>
</dbReference>
<comment type="pathway">
    <text evidence="2 12">Cofactor biosynthesis; NAD(+) biosynthesis; iminoaspartate from L-aspartate (oxidase route): step 1/1.</text>
</comment>
<evidence type="ECO:0000256" key="7">
    <source>
        <dbReference type="ARBA" id="ARBA00022827"/>
    </source>
</evidence>
<keyword evidence="7 12" id="KW-0274">FAD</keyword>
<dbReference type="InterPro" id="IPR005288">
    <property type="entry name" value="NadB"/>
</dbReference>
<comment type="function">
    <text evidence="12">Catalyzes the oxidation of L-aspartate to iminoaspartate.</text>
</comment>
<dbReference type="Gene3D" id="3.90.700.10">
    <property type="entry name" value="Succinate dehydrogenase/fumarate reductase flavoprotein, catalytic domain"/>
    <property type="match status" value="1"/>
</dbReference>
<dbReference type="SUPFAM" id="SSF46977">
    <property type="entry name" value="Succinate dehydrogenase/fumarate reductase flavoprotein C-terminal domain"/>
    <property type="match status" value="1"/>
</dbReference>
<proteinExistence type="inferred from homology"/>
<dbReference type="SUPFAM" id="SSF56425">
    <property type="entry name" value="Succinate dehydrogenase/fumarate reductase flavoprotein, catalytic domain"/>
    <property type="match status" value="1"/>
</dbReference>
<dbReference type="InterPro" id="IPR036188">
    <property type="entry name" value="FAD/NAD-bd_sf"/>
</dbReference>
<comment type="catalytic activity">
    <reaction evidence="9">
        <text>L-aspartate + O2 = iminosuccinate + H2O2</text>
        <dbReference type="Rhea" id="RHEA:25876"/>
        <dbReference type="ChEBI" id="CHEBI:15379"/>
        <dbReference type="ChEBI" id="CHEBI:16240"/>
        <dbReference type="ChEBI" id="CHEBI:29991"/>
        <dbReference type="ChEBI" id="CHEBI:77875"/>
        <dbReference type="EC" id="1.4.3.16"/>
    </reaction>
    <physiologicalReaction direction="left-to-right" evidence="9">
        <dbReference type="Rhea" id="RHEA:25877"/>
    </physiologicalReaction>
</comment>
<dbReference type="UniPathway" id="UPA00253">
    <property type="reaction ID" value="UER00326"/>
</dbReference>
<dbReference type="Pfam" id="PF02910">
    <property type="entry name" value="Succ_DH_flav_C"/>
    <property type="match status" value="1"/>
</dbReference>
<dbReference type="GO" id="GO:0005737">
    <property type="term" value="C:cytoplasm"/>
    <property type="evidence" value="ECO:0007669"/>
    <property type="project" value="UniProtKB-SubCell"/>
</dbReference>
<protein>
    <recommendedName>
        <fullName evidence="4 10">L-aspartate oxidase</fullName>
        <ecNumber evidence="4 10">1.4.3.16</ecNumber>
    </recommendedName>
</protein>
<dbReference type="FunFam" id="3.90.700.10:FF:000002">
    <property type="entry name" value="L-aspartate oxidase"/>
    <property type="match status" value="1"/>
</dbReference>
<dbReference type="InterPro" id="IPR003953">
    <property type="entry name" value="FAD-dep_OxRdtase_2_FAD-bd"/>
</dbReference>
<reference evidence="15 16" key="1">
    <citation type="journal article" date="2016" name="Front. Microbiol.">
        <title>Fuerstia marisgermanicae gen. nov., sp. nov., an Unusual Member of the Phylum Planctomycetes from the German Wadden Sea.</title>
        <authorList>
            <person name="Kohn T."/>
            <person name="Heuer A."/>
            <person name="Jogler M."/>
            <person name="Vollmers J."/>
            <person name="Boedeker C."/>
            <person name="Bunk B."/>
            <person name="Rast P."/>
            <person name="Borchert D."/>
            <person name="Glockner I."/>
            <person name="Freese H.M."/>
            <person name="Klenk H.P."/>
            <person name="Overmann J."/>
            <person name="Kaster A.K."/>
            <person name="Rohde M."/>
            <person name="Wiegand S."/>
            <person name="Jogler C."/>
        </authorList>
    </citation>
    <scope>NUCLEOTIDE SEQUENCE [LARGE SCALE GENOMIC DNA]</scope>
    <source>
        <strain evidence="15 16">NH11</strain>
    </source>
</reference>
<name>A0A1P8WK78_9PLAN</name>
<dbReference type="STRING" id="1891926.Fuma_04092"/>
<comment type="cofactor">
    <cofactor evidence="1 12">
        <name>FAD</name>
        <dbReference type="ChEBI" id="CHEBI:57692"/>
    </cofactor>
</comment>
<dbReference type="Gene3D" id="1.20.58.100">
    <property type="entry name" value="Fumarate reductase/succinate dehydrogenase flavoprotein-like, C-terminal domain"/>
    <property type="match status" value="1"/>
</dbReference>
<dbReference type="RefSeq" id="WP_077025761.1">
    <property type="nucleotide sequence ID" value="NZ_CP017641.1"/>
</dbReference>
<evidence type="ECO:0000256" key="1">
    <source>
        <dbReference type="ARBA" id="ARBA00001974"/>
    </source>
</evidence>
<comment type="similarity">
    <text evidence="3 12">Belongs to the FAD-dependent oxidoreductase 2 family. NadB subfamily.</text>
</comment>
<evidence type="ECO:0000256" key="5">
    <source>
        <dbReference type="ARBA" id="ARBA00022630"/>
    </source>
</evidence>
<feature type="active site" description="Proton acceptor" evidence="11">
    <location>
        <position position="297"/>
    </location>
</feature>
<dbReference type="PANTHER" id="PTHR42716">
    <property type="entry name" value="L-ASPARTATE OXIDASE"/>
    <property type="match status" value="1"/>
</dbReference>
<dbReference type="OrthoDB" id="9806724at2"/>
<evidence type="ECO:0000256" key="11">
    <source>
        <dbReference type="PIRSR" id="PIRSR000171-1"/>
    </source>
</evidence>
<dbReference type="Proteomes" id="UP000187735">
    <property type="component" value="Chromosome"/>
</dbReference>
<accession>A0A1P8WK78</accession>
<evidence type="ECO:0000256" key="10">
    <source>
        <dbReference type="NCBIfam" id="TIGR00551"/>
    </source>
</evidence>
<dbReference type="GO" id="GO:0008734">
    <property type="term" value="F:L-aspartate oxidase activity"/>
    <property type="evidence" value="ECO:0007669"/>
    <property type="project" value="UniProtKB-UniRule"/>
</dbReference>
<dbReference type="AlphaFoldDB" id="A0A1P8WK78"/>
<dbReference type="NCBIfam" id="TIGR00551">
    <property type="entry name" value="nadB"/>
    <property type="match status" value="1"/>
</dbReference>
<keyword evidence="8 12" id="KW-0560">Oxidoreductase</keyword>